<dbReference type="RefSeq" id="WP_124396669.1">
    <property type="nucleotide sequence ID" value="NZ_BHZE01000001.1"/>
</dbReference>
<evidence type="ECO:0000256" key="1">
    <source>
        <dbReference type="PROSITE-ProRule" id="PRU00169"/>
    </source>
</evidence>
<dbReference type="InterPro" id="IPR001789">
    <property type="entry name" value="Sig_transdc_resp-reg_receiver"/>
</dbReference>
<keyword evidence="4" id="KW-0238">DNA-binding</keyword>
<keyword evidence="5" id="KW-1185">Reference proteome</keyword>
<reference evidence="4 5" key="1">
    <citation type="submission" date="2018-11" db="EMBL/GenBank/DDBJ databases">
        <title>Schleiferia aggregans sp. nov., a moderately thermophilic heterotrophic bacterium isolated from microbial mats at a terrestrial hot spring.</title>
        <authorList>
            <person name="Iino T."/>
            <person name="Ohkuma M."/>
            <person name="Haruta S."/>
        </authorList>
    </citation>
    <scope>NUCLEOTIDE SEQUENCE [LARGE SCALE GENOMIC DNA]</scope>
    <source>
        <strain evidence="4 5">LA</strain>
    </source>
</reference>
<dbReference type="SUPFAM" id="SSF52172">
    <property type="entry name" value="CheY-like"/>
    <property type="match status" value="1"/>
</dbReference>
<keyword evidence="1" id="KW-0597">Phosphoprotein</keyword>
<dbReference type="SMART" id="SM00850">
    <property type="entry name" value="LytTR"/>
    <property type="match status" value="1"/>
</dbReference>
<dbReference type="AlphaFoldDB" id="A0A401XHV2"/>
<accession>A0A401XHV2</accession>
<sequence length="254" mass="29182">MRKPIRAIIVDDEPMARQLLQGLITENTPDVQLVDMCEDIPSAVKSINKLKPDLVFLDIEMPGHSGLELLNFFNSDEIDFHIIFTTAYHQYAIQAFKLSAVDYLLKPIEAYELKEAVDRYMGLEEKIFRKYDVLVSNFQNSNPKKLAVSTTSIIRYIDVDQIHYIQADGAYSRVVYGNNESIYSSKSLKYYDEIFSKHPHFMRTHKSYLVNLNHVHEYVRADGGSIKMKNGDSVGISTEKFSDFMKAMSDIKTT</sequence>
<dbReference type="InterPro" id="IPR011006">
    <property type="entry name" value="CheY-like_superfamily"/>
</dbReference>
<name>A0A401XHV2_9FLAO</name>
<organism evidence="4 5">
    <name type="scientific">Thermaurantimonas aggregans</name>
    <dbReference type="NCBI Taxonomy" id="2173829"/>
    <lineage>
        <taxon>Bacteria</taxon>
        <taxon>Pseudomonadati</taxon>
        <taxon>Bacteroidota</taxon>
        <taxon>Flavobacteriia</taxon>
        <taxon>Flavobacteriales</taxon>
        <taxon>Schleiferiaceae</taxon>
        <taxon>Thermaurantimonas</taxon>
    </lineage>
</organism>
<dbReference type="InterPro" id="IPR046947">
    <property type="entry name" value="LytR-like"/>
</dbReference>
<dbReference type="Pfam" id="PF00072">
    <property type="entry name" value="Response_reg"/>
    <property type="match status" value="1"/>
</dbReference>
<dbReference type="PANTHER" id="PTHR37299:SF1">
    <property type="entry name" value="STAGE 0 SPORULATION PROTEIN A HOMOLOG"/>
    <property type="match status" value="1"/>
</dbReference>
<evidence type="ECO:0000259" key="3">
    <source>
        <dbReference type="PROSITE" id="PS50930"/>
    </source>
</evidence>
<evidence type="ECO:0000259" key="2">
    <source>
        <dbReference type="PROSITE" id="PS50110"/>
    </source>
</evidence>
<dbReference type="Proteomes" id="UP000286715">
    <property type="component" value="Unassembled WGS sequence"/>
</dbReference>
<dbReference type="PANTHER" id="PTHR37299">
    <property type="entry name" value="TRANSCRIPTIONAL REGULATOR-RELATED"/>
    <property type="match status" value="1"/>
</dbReference>
<dbReference type="GO" id="GO:0003677">
    <property type="term" value="F:DNA binding"/>
    <property type="evidence" value="ECO:0007669"/>
    <property type="project" value="UniProtKB-KW"/>
</dbReference>
<dbReference type="PROSITE" id="PS50930">
    <property type="entry name" value="HTH_LYTTR"/>
    <property type="match status" value="1"/>
</dbReference>
<dbReference type="InterPro" id="IPR007492">
    <property type="entry name" value="LytTR_DNA-bd_dom"/>
</dbReference>
<feature type="modified residue" description="4-aspartylphosphate" evidence="1">
    <location>
        <position position="58"/>
    </location>
</feature>
<dbReference type="OrthoDB" id="2168082at2"/>
<dbReference type="EMBL" id="BHZE01000001">
    <property type="protein sequence ID" value="GCD76589.1"/>
    <property type="molecule type" value="Genomic_DNA"/>
</dbReference>
<comment type="caution">
    <text evidence="4">The sequence shown here is derived from an EMBL/GenBank/DDBJ whole genome shotgun (WGS) entry which is preliminary data.</text>
</comment>
<dbReference type="PROSITE" id="PS50110">
    <property type="entry name" value="RESPONSE_REGULATORY"/>
    <property type="match status" value="1"/>
</dbReference>
<evidence type="ECO:0000313" key="5">
    <source>
        <dbReference type="Proteomes" id="UP000286715"/>
    </source>
</evidence>
<dbReference type="Gene3D" id="2.40.50.1020">
    <property type="entry name" value="LytTr DNA-binding domain"/>
    <property type="match status" value="1"/>
</dbReference>
<proteinExistence type="predicted"/>
<dbReference type="GO" id="GO:0000156">
    <property type="term" value="F:phosphorelay response regulator activity"/>
    <property type="evidence" value="ECO:0007669"/>
    <property type="project" value="InterPro"/>
</dbReference>
<protein>
    <submittedName>
        <fullName evidence="4">DNA-binding response regulator</fullName>
    </submittedName>
</protein>
<feature type="domain" description="Response regulatory" evidence="2">
    <location>
        <begin position="6"/>
        <end position="121"/>
    </location>
</feature>
<dbReference type="SMART" id="SM00448">
    <property type="entry name" value="REC"/>
    <property type="match status" value="1"/>
</dbReference>
<feature type="domain" description="HTH LytTR-type" evidence="3">
    <location>
        <begin position="146"/>
        <end position="250"/>
    </location>
</feature>
<dbReference type="Gene3D" id="3.40.50.2300">
    <property type="match status" value="1"/>
</dbReference>
<gene>
    <name evidence="4" type="ORF">JCM31826_00710</name>
</gene>
<dbReference type="Pfam" id="PF04397">
    <property type="entry name" value="LytTR"/>
    <property type="match status" value="1"/>
</dbReference>
<evidence type="ECO:0000313" key="4">
    <source>
        <dbReference type="EMBL" id="GCD76589.1"/>
    </source>
</evidence>